<accession>A0A0C5VDP8</accession>
<dbReference type="GO" id="GO:0004803">
    <property type="term" value="F:transposase activity"/>
    <property type="evidence" value="ECO:0007669"/>
    <property type="project" value="InterPro"/>
</dbReference>
<sequence length="438" mass="50047">MREARHAQLSLTESFSEHETGQQLKHLSRVLDQHPELVDWVHADLTQHHPQATGSKGLTSESVLRCLLIKQLFQFSYEQMAFHLSDSATYRAFARLPMGVFPSRSSLQSSIRTIQPMTLQTLNTKLIRHWLNEGIVNIEHLRIDSTVIKSHIASPSDSQLLDDGIRVLSRLLAKSKDDTGIRFRFTDQRKASKSLAFRIFNAKQAEKDHLYPQLLRIAERVLKQVDRALNRITSAPQWRERLIHSRDLLVRVIHQTTRRVIDQQQVPASEKIVSLFEAHTDIIIKGFRDVQFGHKVNLSSDASGFLTYCCIEEGNTSDKELFLPVLRAHQSDYQRLPKRTIADGGYASQANVLEGRQLGVQAVAFQKPVGLTLSQMGLTQKTLTKLANFRAEIEGNISELKRRFGCSMARWKGKEGFQAFVWSSILTYNLIRFVRLQQ</sequence>
<dbReference type="OrthoDB" id="5407466at2"/>
<dbReference type="AlphaFoldDB" id="A0A0C5VDP8"/>
<dbReference type="PATRIC" id="fig|1445510.3.peg.261"/>
<dbReference type="STRING" id="1445510.YC6258_00268"/>
<evidence type="ECO:0000313" key="4">
    <source>
        <dbReference type="Proteomes" id="UP000032266"/>
    </source>
</evidence>
<dbReference type="Pfam" id="PF05598">
    <property type="entry name" value="DUF772"/>
    <property type="match status" value="1"/>
</dbReference>
<evidence type="ECO:0008006" key="5">
    <source>
        <dbReference type="Google" id="ProtNLM"/>
    </source>
</evidence>
<keyword evidence="4" id="KW-1185">Reference proteome</keyword>
<dbReference type="GO" id="GO:0003677">
    <property type="term" value="F:DNA binding"/>
    <property type="evidence" value="ECO:0007669"/>
    <property type="project" value="InterPro"/>
</dbReference>
<dbReference type="HOGENOM" id="CLU_581030_0_0_6"/>
<gene>
    <name evidence="3" type="ORF">YC6258_00268</name>
</gene>
<reference evidence="3 4" key="1">
    <citation type="submission" date="2014-01" db="EMBL/GenBank/DDBJ databases">
        <title>Full genme sequencing of cellulolytic bacterium Gynuella sunshinyii YC6258T gen. nov., sp. nov.</title>
        <authorList>
            <person name="Khan H."/>
            <person name="Chung E.J."/>
            <person name="Chung Y.R."/>
        </authorList>
    </citation>
    <scope>NUCLEOTIDE SEQUENCE [LARGE SCALE GENOMIC DNA]</scope>
    <source>
        <strain evidence="3 4">YC6258</strain>
    </source>
</reference>
<evidence type="ECO:0000313" key="3">
    <source>
        <dbReference type="EMBL" id="AJQ92321.1"/>
    </source>
</evidence>
<evidence type="ECO:0000259" key="1">
    <source>
        <dbReference type="Pfam" id="PF01609"/>
    </source>
</evidence>
<dbReference type="InterPro" id="IPR008490">
    <property type="entry name" value="Transposase_InsH_N"/>
</dbReference>
<feature type="domain" description="Transposase InsH N-terminal" evidence="2">
    <location>
        <begin position="28"/>
        <end position="106"/>
    </location>
</feature>
<dbReference type="PANTHER" id="PTHR33803">
    <property type="entry name" value="IS1478 TRANSPOSASE"/>
    <property type="match status" value="1"/>
</dbReference>
<dbReference type="EMBL" id="CP007142">
    <property type="protein sequence ID" value="AJQ92321.1"/>
    <property type="molecule type" value="Genomic_DNA"/>
</dbReference>
<feature type="domain" description="Transposase IS4-like" evidence="1">
    <location>
        <begin position="301"/>
        <end position="430"/>
    </location>
</feature>
<proteinExistence type="predicted"/>
<dbReference type="PANTHER" id="PTHR33803:SF3">
    <property type="entry name" value="BLL1974 PROTEIN"/>
    <property type="match status" value="1"/>
</dbReference>
<dbReference type="RefSeq" id="WP_044615412.1">
    <property type="nucleotide sequence ID" value="NZ_CP007142.1"/>
</dbReference>
<dbReference type="GO" id="GO:0006313">
    <property type="term" value="P:DNA transposition"/>
    <property type="evidence" value="ECO:0007669"/>
    <property type="project" value="InterPro"/>
</dbReference>
<dbReference type="NCBIfam" id="NF033593">
    <property type="entry name" value="transpos_ISNCY_1"/>
    <property type="match status" value="1"/>
</dbReference>
<protein>
    <recommendedName>
        <fullName evidence="5">Transposase</fullName>
    </recommendedName>
</protein>
<dbReference type="Proteomes" id="UP000032266">
    <property type="component" value="Chromosome"/>
</dbReference>
<dbReference type="InterPro" id="IPR002559">
    <property type="entry name" value="Transposase_11"/>
</dbReference>
<dbReference type="KEGG" id="gsn:YC6258_00268"/>
<organism evidence="3 4">
    <name type="scientific">Gynuella sunshinyii YC6258</name>
    <dbReference type="NCBI Taxonomy" id="1445510"/>
    <lineage>
        <taxon>Bacteria</taxon>
        <taxon>Pseudomonadati</taxon>
        <taxon>Pseudomonadota</taxon>
        <taxon>Gammaproteobacteria</taxon>
        <taxon>Oceanospirillales</taxon>
        <taxon>Saccharospirillaceae</taxon>
        <taxon>Gynuella</taxon>
    </lineage>
</organism>
<dbReference type="Pfam" id="PF01609">
    <property type="entry name" value="DDE_Tnp_1"/>
    <property type="match status" value="1"/>
</dbReference>
<evidence type="ECO:0000259" key="2">
    <source>
        <dbReference type="Pfam" id="PF05598"/>
    </source>
</evidence>
<name>A0A0C5VDP8_9GAMM</name>